<dbReference type="Proteomes" id="UP001497382">
    <property type="component" value="Unassembled WGS sequence"/>
</dbReference>
<comment type="caution">
    <text evidence="2">The sequence shown here is derived from an EMBL/GenBank/DDBJ whole genome shotgun (WGS) entry which is preliminary data.</text>
</comment>
<dbReference type="AlphaFoldDB" id="A0AAV2BYG4"/>
<dbReference type="InterPro" id="IPR036915">
    <property type="entry name" value="Cyclin-like_sf"/>
</dbReference>
<protein>
    <submittedName>
        <fullName evidence="2">Uncharacterized protein</fullName>
    </submittedName>
</protein>
<evidence type="ECO:0000313" key="2">
    <source>
        <dbReference type="EMBL" id="CAL1301108.1"/>
    </source>
</evidence>
<name>A0AAV2BYG4_9ARAC</name>
<keyword evidence="3" id="KW-1185">Reference proteome</keyword>
<feature type="compositionally biased region" description="Polar residues" evidence="1">
    <location>
        <begin position="145"/>
        <end position="154"/>
    </location>
</feature>
<evidence type="ECO:0000256" key="1">
    <source>
        <dbReference type="SAM" id="MobiDB-lite"/>
    </source>
</evidence>
<organism evidence="2 3">
    <name type="scientific">Larinioides sclopetarius</name>
    <dbReference type="NCBI Taxonomy" id="280406"/>
    <lineage>
        <taxon>Eukaryota</taxon>
        <taxon>Metazoa</taxon>
        <taxon>Ecdysozoa</taxon>
        <taxon>Arthropoda</taxon>
        <taxon>Chelicerata</taxon>
        <taxon>Arachnida</taxon>
        <taxon>Araneae</taxon>
        <taxon>Araneomorphae</taxon>
        <taxon>Entelegynae</taxon>
        <taxon>Araneoidea</taxon>
        <taxon>Araneidae</taxon>
        <taxon>Larinioides</taxon>
    </lineage>
</organism>
<dbReference type="Gene3D" id="1.10.472.10">
    <property type="entry name" value="Cyclin-like"/>
    <property type="match status" value="1"/>
</dbReference>
<dbReference type="EMBL" id="CAXIEN010000623">
    <property type="protein sequence ID" value="CAL1301108.1"/>
    <property type="molecule type" value="Genomic_DNA"/>
</dbReference>
<feature type="region of interest" description="Disordered" evidence="1">
    <location>
        <begin position="110"/>
        <end position="154"/>
    </location>
</feature>
<proteinExistence type="predicted"/>
<evidence type="ECO:0000313" key="3">
    <source>
        <dbReference type="Proteomes" id="UP001497382"/>
    </source>
</evidence>
<dbReference type="SUPFAM" id="SSF47954">
    <property type="entry name" value="Cyclin-like"/>
    <property type="match status" value="1"/>
</dbReference>
<dbReference type="Pfam" id="PF21797">
    <property type="entry name" value="CycT2-like_C"/>
    <property type="match status" value="1"/>
</dbReference>
<accession>A0AAV2BYG4</accession>
<feature type="compositionally biased region" description="Polar residues" evidence="1">
    <location>
        <begin position="120"/>
        <end position="135"/>
    </location>
</feature>
<reference evidence="2 3" key="1">
    <citation type="submission" date="2024-04" db="EMBL/GenBank/DDBJ databases">
        <authorList>
            <person name="Rising A."/>
            <person name="Reimegard J."/>
            <person name="Sonavane S."/>
            <person name="Akerstrom W."/>
            <person name="Nylinder S."/>
            <person name="Hedman E."/>
            <person name="Kallberg Y."/>
        </authorList>
    </citation>
    <scope>NUCLEOTIDE SEQUENCE [LARGE SCALE GENOMIC DNA]</scope>
</reference>
<gene>
    <name evidence="2" type="ORF">LARSCL_LOCUS22322</name>
</gene>
<sequence length="154" mass="17112">MATTMCLQHKPVTVACVCVNLAAKWAQIQVQNKPEAGRWRTLVSCVDPTLRGETLTNPHIAYVLRLNSSFLCHSPLKTSTQKYEQGMELICAGEKTMDIFLVALPVHPADRDSSRESETCTDSDGQLLTDQQSPVEHTEDYESVEASQTLKSFL</sequence>